<dbReference type="Proteomes" id="UP000037460">
    <property type="component" value="Unassembled WGS sequence"/>
</dbReference>
<dbReference type="AlphaFoldDB" id="A0A0M0JGS0"/>
<dbReference type="EMBL" id="JWZX01002926">
    <property type="protein sequence ID" value="KOO25811.1"/>
    <property type="molecule type" value="Genomic_DNA"/>
</dbReference>
<keyword evidence="2" id="KW-1185">Reference proteome</keyword>
<gene>
    <name evidence="1" type="ORF">Ctob_009324</name>
</gene>
<comment type="caution">
    <text evidence="1">The sequence shown here is derived from an EMBL/GenBank/DDBJ whole genome shotgun (WGS) entry which is preliminary data.</text>
</comment>
<protein>
    <submittedName>
        <fullName evidence="1">Uncharacterized protein</fullName>
    </submittedName>
</protein>
<accession>A0A0M0JGS0</accession>
<evidence type="ECO:0000313" key="1">
    <source>
        <dbReference type="EMBL" id="KOO25811.1"/>
    </source>
</evidence>
<evidence type="ECO:0000313" key="2">
    <source>
        <dbReference type="Proteomes" id="UP000037460"/>
    </source>
</evidence>
<proteinExistence type="predicted"/>
<organism evidence="1 2">
    <name type="scientific">Chrysochromulina tobinii</name>
    <dbReference type="NCBI Taxonomy" id="1460289"/>
    <lineage>
        <taxon>Eukaryota</taxon>
        <taxon>Haptista</taxon>
        <taxon>Haptophyta</taxon>
        <taxon>Prymnesiophyceae</taxon>
        <taxon>Prymnesiales</taxon>
        <taxon>Chrysochromulinaceae</taxon>
        <taxon>Chrysochromulina</taxon>
    </lineage>
</organism>
<sequence>MALTPLQQLASASTYLAPPPVFTPAERLTRREEVLRWLPADRAGLVLERDELASAIEQLELLEYRPETAAFHQLGVTGVWTLRALSEPEHANEEEAVRMRETELALLNVEQRIEFDGAAVMTVDFELRSDGDDDAIRGRLEVDCTLALTPMADSLDLRTAARRLRLPRLPSSMGIEDLMRALHSRLSPEFRAEEGVRIGLQTTYMDEDLRITRCTTAKSA</sequence>
<reference evidence="2" key="1">
    <citation type="journal article" date="2015" name="PLoS Genet.">
        <title>Genome Sequence and Transcriptome Analyses of Chrysochromulina tobin: Metabolic Tools for Enhanced Algal Fitness in the Prominent Order Prymnesiales (Haptophyceae).</title>
        <authorList>
            <person name="Hovde B.T."/>
            <person name="Deodato C.R."/>
            <person name="Hunsperger H.M."/>
            <person name="Ryken S.A."/>
            <person name="Yost W."/>
            <person name="Jha R.K."/>
            <person name="Patterson J."/>
            <person name="Monnat R.J. Jr."/>
            <person name="Barlow S.B."/>
            <person name="Starkenburg S.R."/>
            <person name="Cattolico R.A."/>
        </authorList>
    </citation>
    <scope>NUCLEOTIDE SEQUENCE</scope>
    <source>
        <strain evidence="2">CCMP291</strain>
    </source>
</reference>
<name>A0A0M0JGS0_9EUKA</name>